<evidence type="ECO:0000313" key="4">
    <source>
        <dbReference type="Proteomes" id="UP000823749"/>
    </source>
</evidence>
<keyword evidence="1" id="KW-0812">Transmembrane</keyword>
<keyword evidence="1" id="KW-1133">Transmembrane helix</keyword>
<evidence type="ECO:0000256" key="1">
    <source>
        <dbReference type="SAM" id="Phobius"/>
    </source>
</evidence>
<protein>
    <submittedName>
        <fullName evidence="2">Uncharacterized protein</fullName>
    </submittedName>
</protein>
<keyword evidence="4" id="KW-1185">Reference proteome</keyword>
<dbReference type="Proteomes" id="UP000823749">
    <property type="component" value="Chromosome 5"/>
</dbReference>
<dbReference type="EMBL" id="JACTNZ010000005">
    <property type="protein sequence ID" value="KAG5548466.1"/>
    <property type="molecule type" value="Genomic_DNA"/>
</dbReference>
<dbReference type="EMBL" id="JACTNZ010000004">
    <property type="protein sequence ID" value="KAG5551719.1"/>
    <property type="molecule type" value="Genomic_DNA"/>
</dbReference>
<accession>A0AAV6K7K9</accession>
<evidence type="ECO:0000313" key="3">
    <source>
        <dbReference type="EMBL" id="KAG5551719.1"/>
    </source>
</evidence>
<comment type="caution">
    <text evidence="2">The sequence shown here is derived from an EMBL/GenBank/DDBJ whole genome shotgun (WGS) entry which is preliminary data.</text>
</comment>
<keyword evidence="1" id="KW-0472">Membrane</keyword>
<gene>
    <name evidence="3" type="ORF">RHGRI_009958</name>
    <name evidence="2" type="ORF">RHGRI_013972</name>
</gene>
<evidence type="ECO:0000313" key="2">
    <source>
        <dbReference type="EMBL" id="KAG5548466.1"/>
    </source>
</evidence>
<feature type="transmembrane region" description="Helical" evidence="1">
    <location>
        <begin position="6"/>
        <end position="23"/>
    </location>
</feature>
<dbReference type="AlphaFoldDB" id="A0AAV6K7K9"/>
<proteinExistence type="predicted"/>
<reference evidence="2" key="1">
    <citation type="submission" date="2020-08" db="EMBL/GenBank/DDBJ databases">
        <title>Plant Genome Project.</title>
        <authorList>
            <person name="Zhang R.-G."/>
        </authorList>
    </citation>
    <scope>NUCLEOTIDE SEQUENCE</scope>
    <source>
        <strain evidence="2">WSP0</strain>
        <tissue evidence="2">Leaf</tissue>
    </source>
</reference>
<organism evidence="2 4">
    <name type="scientific">Rhododendron griersonianum</name>
    <dbReference type="NCBI Taxonomy" id="479676"/>
    <lineage>
        <taxon>Eukaryota</taxon>
        <taxon>Viridiplantae</taxon>
        <taxon>Streptophyta</taxon>
        <taxon>Embryophyta</taxon>
        <taxon>Tracheophyta</taxon>
        <taxon>Spermatophyta</taxon>
        <taxon>Magnoliopsida</taxon>
        <taxon>eudicotyledons</taxon>
        <taxon>Gunneridae</taxon>
        <taxon>Pentapetalae</taxon>
        <taxon>asterids</taxon>
        <taxon>Ericales</taxon>
        <taxon>Ericaceae</taxon>
        <taxon>Ericoideae</taxon>
        <taxon>Rhodoreae</taxon>
        <taxon>Rhododendron</taxon>
    </lineage>
</organism>
<sequence length="59" mass="6854">MLQTCFLSSLLSIFGWYLCLCILTKRKGWTYSFPLYIFLQYCSCLVLGILITTFCHCLA</sequence>
<feature type="transmembrane region" description="Helical" evidence="1">
    <location>
        <begin position="35"/>
        <end position="54"/>
    </location>
</feature>
<dbReference type="Proteomes" id="UP000823749">
    <property type="component" value="Chromosome 4"/>
</dbReference>
<name>A0AAV6K7K9_9ERIC</name>